<gene>
    <name evidence="1" type="ORF">BCV71DRAFT_279586</name>
</gene>
<evidence type="ECO:0000313" key="2">
    <source>
        <dbReference type="Proteomes" id="UP000242381"/>
    </source>
</evidence>
<evidence type="ECO:0000313" key="1">
    <source>
        <dbReference type="EMBL" id="ORE12970.1"/>
    </source>
</evidence>
<sequence length="202" mass="23804">MTLACVRNILTIVCQKNQVHNGYECIGKLEDEICQVGHSVYKVQISLAYGYFIWFSLFLIKTKNIIDKDYRCEVEKMIGEDELKTILHQHNTAIYSEKSRIIRDDKQIAESFELKISTAIDFFIDQCQYQKINQQKLIFYWKHMLTILLRDIAVQQKASEAASYATKVQRAIFSKSKCHIIRKFTIQNIQNTTSWNDITFWK</sequence>
<accession>A0A1X0RLU8</accession>
<dbReference type="EMBL" id="KV921580">
    <property type="protein sequence ID" value="ORE12970.1"/>
    <property type="molecule type" value="Genomic_DNA"/>
</dbReference>
<dbReference type="AlphaFoldDB" id="A0A1X0RLU8"/>
<reference evidence="1 2" key="1">
    <citation type="journal article" date="2016" name="Proc. Natl. Acad. Sci. U.S.A.">
        <title>Lipid metabolic changes in an early divergent fungus govern the establishment of a mutualistic symbiosis with endobacteria.</title>
        <authorList>
            <person name="Lastovetsky O.A."/>
            <person name="Gaspar M.L."/>
            <person name="Mondo S.J."/>
            <person name="LaButti K.M."/>
            <person name="Sandor L."/>
            <person name="Grigoriev I.V."/>
            <person name="Henry S.A."/>
            <person name="Pawlowska T.E."/>
        </authorList>
    </citation>
    <scope>NUCLEOTIDE SEQUENCE [LARGE SCALE GENOMIC DNA]</scope>
    <source>
        <strain evidence="1 2">ATCC 11559</strain>
    </source>
</reference>
<protein>
    <submittedName>
        <fullName evidence="1">Uncharacterized protein</fullName>
    </submittedName>
</protein>
<name>A0A1X0RLU8_RHIZD</name>
<organism evidence="1 2">
    <name type="scientific">Rhizopus microsporus</name>
    <dbReference type="NCBI Taxonomy" id="58291"/>
    <lineage>
        <taxon>Eukaryota</taxon>
        <taxon>Fungi</taxon>
        <taxon>Fungi incertae sedis</taxon>
        <taxon>Mucoromycota</taxon>
        <taxon>Mucoromycotina</taxon>
        <taxon>Mucoromycetes</taxon>
        <taxon>Mucorales</taxon>
        <taxon>Mucorineae</taxon>
        <taxon>Rhizopodaceae</taxon>
        <taxon>Rhizopus</taxon>
    </lineage>
</organism>
<dbReference type="Proteomes" id="UP000242381">
    <property type="component" value="Unassembled WGS sequence"/>
</dbReference>
<proteinExistence type="predicted"/>